<dbReference type="SUPFAM" id="SSF53383">
    <property type="entry name" value="PLP-dependent transferases"/>
    <property type="match status" value="1"/>
</dbReference>
<dbReference type="GO" id="GO:0004758">
    <property type="term" value="F:serine C-palmitoyltransferase activity"/>
    <property type="evidence" value="ECO:0007669"/>
    <property type="project" value="UniProtKB-EC"/>
</dbReference>
<evidence type="ECO:0000256" key="9">
    <source>
        <dbReference type="ARBA" id="ARBA00023315"/>
    </source>
</evidence>
<evidence type="ECO:0000256" key="8">
    <source>
        <dbReference type="ARBA" id="ARBA00022919"/>
    </source>
</evidence>
<dbReference type="InterPro" id="IPR050087">
    <property type="entry name" value="AON_synthase_class-II"/>
</dbReference>
<comment type="pathway">
    <text evidence="2">Lipid metabolism; sphingolipid metabolism.</text>
</comment>
<evidence type="ECO:0000313" key="10">
    <source>
        <dbReference type="EnsemblPlants" id="Zm00001eb089180_P001"/>
    </source>
</evidence>
<comment type="cofactor">
    <cofactor evidence="1">
        <name>pyridoxal 5'-phosphate</name>
        <dbReference type="ChEBI" id="CHEBI:597326"/>
    </cofactor>
</comment>
<dbReference type="InterPro" id="IPR015421">
    <property type="entry name" value="PyrdxlP-dep_Trfase_major"/>
</dbReference>
<comment type="similarity">
    <text evidence="4">Belongs to the class-II pyridoxal-phosphate-dependent aminotransferase family.</text>
</comment>
<reference evidence="11" key="1">
    <citation type="submission" date="2015-12" db="EMBL/GenBank/DDBJ databases">
        <title>Update maize B73 reference genome by single molecule sequencing technologies.</title>
        <authorList>
            <consortium name="Maize Genome Sequencing Project"/>
            <person name="Ware D."/>
        </authorList>
    </citation>
    <scope>NUCLEOTIDE SEQUENCE [LARGE SCALE GENOMIC DNA]</scope>
    <source>
        <strain evidence="11">cv. B73</strain>
    </source>
</reference>
<dbReference type="Proteomes" id="UP000007305">
    <property type="component" value="Chromosome 2"/>
</dbReference>
<comment type="pathway">
    <text evidence="3">Sphingolipid metabolism.</text>
</comment>
<name>A0A804MIV7_MAIZE</name>
<evidence type="ECO:0000256" key="5">
    <source>
        <dbReference type="ARBA" id="ARBA00013220"/>
    </source>
</evidence>
<keyword evidence="7" id="KW-0663">Pyridoxal phosphate</keyword>
<keyword evidence="11" id="KW-1185">Reference proteome</keyword>
<evidence type="ECO:0000256" key="2">
    <source>
        <dbReference type="ARBA" id="ARBA00004760"/>
    </source>
</evidence>
<organism evidence="10 11">
    <name type="scientific">Zea mays</name>
    <name type="common">Maize</name>
    <dbReference type="NCBI Taxonomy" id="4577"/>
    <lineage>
        <taxon>Eukaryota</taxon>
        <taxon>Viridiplantae</taxon>
        <taxon>Streptophyta</taxon>
        <taxon>Embryophyta</taxon>
        <taxon>Tracheophyta</taxon>
        <taxon>Spermatophyta</taxon>
        <taxon>Magnoliopsida</taxon>
        <taxon>Liliopsida</taxon>
        <taxon>Poales</taxon>
        <taxon>Poaceae</taxon>
        <taxon>PACMAD clade</taxon>
        <taxon>Panicoideae</taxon>
        <taxon>Andropogonodae</taxon>
        <taxon>Andropogoneae</taxon>
        <taxon>Tripsacinae</taxon>
        <taxon>Zea</taxon>
    </lineage>
</organism>
<dbReference type="PANTHER" id="PTHR13693">
    <property type="entry name" value="CLASS II AMINOTRANSFERASE/8-AMINO-7-OXONONANOATE SYNTHASE"/>
    <property type="match status" value="1"/>
</dbReference>
<keyword evidence="8" id="KW-0746">Sphingolipid metabolism</keyword>
<protein>
    <recommendedName>
        <fullName evidence="5">serine C-palmitoyltransferase</fullName>
        <ecNumber evidence="5">2.3.1.50</ecNumber>
    </recommendedName>
</protein>
<sequence>MSPPLQCLGFTLGPGRRTGPPRCRAAAIAHEEAECRIAEVSASPRPPLARKRSREKLDIAVRELEAEARDAKMRPGHGHGIARCECHSGGARPCLGCLQWPPARAVVFGVHIDGHLVVEGLLIAVIVFQLSRKSYKPPKKPLTEKEIDDLCDDWEPEPLCPPIKEGAKIDAPTLESAAGPHTIVDGKEVVNFASANYLGLIGNEKIIDSCISSLEKYGVGSCGPRGFYGTIGLYYHP</sequence>
<evidence type="ECO:0000256" key="4">
    <source>
        <dbReference type="ARBA" id="ARBA00008392"/>
    </source>
</evidence>
<accession>A0A804MIV7</accession>
<keyword evidence="6" id="KW-0808">Transferase</keyword>
<dbReference type="InterPro" id="IPR015424">
    <property type="entry name" value="PyrdxlP-dep_Trfase"/>
</dbReference>
<proteinExistence type="inferred from homology"/>
<evidence type="ECO:0000256" key="3">
    <source>
        <dbReference type="ARBA" id="ARBA00004991"/>
    </source>
</evidence>
<dbReference type="InterPro" id="IPR015422">
    <property type="entry name" value="PyrdxlP-dep_Trfase_small"/>
</dbReference>
<reference evidence="10" key="2">
    <citation type="submission" date="2019-07" db="EMBL/GenBank/DDBJ databases">
        <authorList>
            <person name="Seetharam A."/>
            <person name="Woodhouse M."/>
            <person name="Cannon E."/>
        </authorList>
    </citation>
    <scope>NUCLEOTIDE SEQUENCE [LARGE SCALE GENOMIC DNA]</scope>
    <source>
        <strain evidence="10">cv. B73</strain>
    </source>
</reference>
<dbReference type="Gramene" id="Zm00001eb089180_T001">
    <property type="protein sequence ID" value="Zm00001eb089180_P001"/>
    <property type="gene ID" value="Zm00001eb089180"/>
</dbReference>
<keyword evidence="8" id="KW-0443">Lipid metabolism</keyword>
<dbReference type="EnsemblPlants" id="Zm00001eb089180_T001">
    <property type="protein sequence ID" value="Zm00001eb089180_P001"/>
    <property type="gene ID" value="Zm00001eb089180"/>
</dbReference>
<dbReference type="InParanoid" id="A0A804MIV7"/>
<dbReference type="Gene3D" id="3.40.640.10">
    <property type="entry name" value="Type I PLP-dependent aspartate aminotransferase-like (Major domain)"/>
    <property type="match status" value="1"/>
</dbReference>
<reference evidence="10" key="3">
    <citation type="submission" date="2021-05" db="UniProtKB">
        <authorList>
            <consortium name="EnsemblPlants"/>
        </authorList>
    </citation>
    <scope>IDENTIFICATION</scope>
    <source>
        <strain evidence="10">cv. B73</strain>
    </source>
</reference>
<evidence type="ECO:0000256" key="7">
    <source>
        <dbReference type="ARBA" id="ARBA00022898"/>
    </source>
</evidence>
<dbReference type="PANTHER" id="PTHR13693:SF2">
    <property type="entry name" value="SERINE PALMITOYLTRANSFERASE 1"/>
    <property type="match status" value="1"/>
</dbReference>
<dbReference type="EC" id="2.3.1.50" evidence="5"/>
<keyword evidence="9" id="KW-0012">Acyltransferase</keyword>
<evidence type="ECO:0000256" key="1">
    <source>
        <dbReference type="ARBA" id="ARBA00001933"/>
    </source>
</evidence>
<dbReference type="AlphaFoldDB" id="A0A804MIV7"/>
<evidence type="ECO:0000256" key="6">
    <source>
        <dbReference type="ARBA" id="ARBA00022679"/>
    </source>
</evidence>
<dbReference type="Gene3D" id="3.90.1150.10">
    <property type="entry name" value="Aspartate Aminotransferase, domain 1"/>
    <property type="match status" value="1"/>
</dbReference>
<evidence type="ECO:0000313" key="11">
    <source>
        <dbReference type="Proteomes" id="UP000007305"/>
    </source>
</evidence>